<sequence>MAFRYSYNQRSFPLISNRIRFVRRDPGALNGERRHSPRNEDIIASVRYRKNTLYKAGHKGQKPHHASDCEALKLLTENPALPPSPEVGNNNFLALTQHIEAQQYPGLVTSMENILEKAEYIITQNSTPHNPQQKEDATLIINLGVKMVLKDANK</sequence>
<name>A0A8R1DK71_CAEJA</name>
<dbReference type="Proteomes" id="UP000005237">
    <property type="component" value="Unassembled WGS sequence"/>
</dbReference>
<keyword evidence="2" id="KW-1185">Reference proteome</keyword>
<dbReference type="AlphaFoldDB" id="A0A8R1DK71"/>
<dbReference type="EnsemblMetazoa" id="CJA03951.1">
    <property type="protein sequence ID" value="CJA03951.1"/>
    <property type="gene ID" value="WBGene00123155"/>
</dbReference>
<reference evidence="1" key="2">
    <citation type="submission" date="2022-06" db="UniProtKB">
        <authorList>
            <consortium name="EnsemblMetazoa"/>
        </authorList>
    </citation>
    <scope>IDENTIFICATION</scope>
    <source>
        <strain evidence="1">DF5081</strain>
    </source>
</reference>
<accession>A0A8R1DK71</accession>
<protein>
    <submittedName>
        <fullName evidence="1">Uncharacterized protein</fullName>
    </submittedName>
</protein>
<reference evidence="2" key="1">
    <citation type="submission" date="2010-08" db="EMBL/GenBank/DDBJ databases">
        <authorList>
            <consortium name="Caenorhabditis japonica Sequencing Consortium"/>
            <person name="Wilson R.K."/>
        </authorList>
    </citation>
    <scope>NUCLEOTIDE SEQUENCE [LARGE SCALE GENOMIC DNA]</scope>
    <source>
        <strain evidence="2">DF5081</strain>
    </source>
</reference>
<evidence type="ECO:0000313" key="1">
    <source>
        <dbReference type="EnsemblMetazoa" id="CJA03951.1"/>
    </source>
</evidence>
<organism evidence="1 2">
    <name type="scientific">Caenorhabditis japonica</name>
    <dbReference type="NCBI Taxonomy" id="281687"/>
    <lineage>
        <taxon>Eukaryota</taxon>
        <taxon>Metazoa</taxon>
        <taxon>Ecdysozoa</taxon>
        <taxon>Nematoda</taxon>
        <taxon>Chromadorea</taxon>
        <taxon>Rhabditida</taxon>
        <taxon>Rhabditina</taxon>
        <taxon>Rhabditomorpha</taxon>
        <taxon>Rhabditoidea</taxon>
        <taxon>Rhabditidae</taxon>
        <taxon>Peloderinae</taxon>
        <taxon>Caenorhabditis</taxon>
    </lineage>
</organism>
<evidence type="ECO:0000313" key="2">
    <source>
        <dbReference type="Proteomes" id="UP000005237"/>
    </source>
</evidence>
<proteinExistence type="predicted"/>